<comment type="caution">
    <text evidence="1">The sequence shown here is derived from an EMBL/GenBank/DDBJ whole genome shotgun (WGS) entry which is preliminary data.</text>
</comment>
<keyword evidence="2" id="KW-1185">Reference proteome</keyword>
<accession>A0A7W7RH04</accession>
<dbReference type="Proteomes" id="UP000523007">
    <property type="component" value="Unassembled WGS sequence"/>
</dbReference>
<proteinExistence type="predicted"/>
<sequence length="543" mass="56989">MSLDPETYAAIREMGQELVRQRREIDALRRAQRGPQLAYSSLESGQNVEVRDDDGAVRARIGWQPDGTAGLVTEGGDAPPAPTAPVVEPSMGGLRVTWDGLMANDVAKPADLGFVQVHVSTVSGFVPDASTRAGSIPREGGIQPVTPLPYEPHYVRLVGVTTGGVEGDPSTEASATPVQVDGPDLVANSVTTAHIQAGAIEADQLAALVVLASRLVAGNDTGARVELNENGFRAYNSSEELTVSIDADDGSAVFTGTITGSNITGSDFLLGDLSGTYVHIYTDAGTGYIEATSDSGSSVYVESTSAHANLYLMPPDEAGEDWNPALMRADVNSGQPNLVVHSPRDSAVGSPISRISLHGSSAASAVTSALFSADFMQFSRSNQSSESDAVLEINEDATLFSERHQPVRTDMDSEPGFATAGSFVDFSSGEMPPIPFRTSRSGYTRVTITAAGHNDNSDASSIALGFSLSGSSSVSANLARAWYAQSLGAGNTNDTHNSRVIHLQLDGDEDYTLTPAWRISSGDDTTSEFNLAFENSIVVEPLP</sequence>
<dbReference type="RefSeq" id="WP_184578641.1">
    <property type="nucleotide sequence ID" value="NZ_JACHJT010000001.1"/>
</dbReference>
<dbReference type="EMBL" id="JACHJT010000001">
    <property type="protein sequence ID" value="MBB4931836.1"/>
    <property type="molecule type" value="Genomic_DNA"/>
</dbReference>
<organism evidence="1 2">
    <name type="scientific">Lipingzhangella halophila</name>
    <dbReference type="NCBI Taxonomy" id="1783352"/>
    <lineage>
        <taxon>Bacteria</taxon>
        <taxon>Bacillati</taxon>
        <taxon>Actinomycetota</taxon>
        <taxon>Actinomycetes</taxon>
        <taxon>Streptosporangiales</taxon>
        <taxon>Nocardiopsidaceae</taxon>
        <taxon>Lipingzhangella</taxon>
    </lineage>
</organism>
<reference evidence="1 2" key="1">
    <citation type="submission" date="2020-08" db="EMBL/GenBank/DDBJ databases">
        <title>Sequencing the genomes of 1000 actinobacteria strains.</title>
        <authorList>
            <person name="Klenk H.-P."/>
        </authorList>
    </citation>
    <scope>NUCLEOTIDE SEQUENCE [LARGE SCALE GENOMIC DNA]</scope>
    <source>
        <strain evidence="1 2">DSM 102030</strain>
    </source>
</reference>
<gene>
    <name evidence="1" type="ORF">F4561_002656</name>
</gene>
<evidence type="ECO:0000313" key="2">
    <source>
        <dbReference type="Proteomes" id="UP000523007"/>
    </source>
</evidence>
<evidence type="ECO:0000313" key="1">
    <source>
        <dbReference type="EMBL" id="MBB4931836.1"/>
    </source>
</evidence>
<name>A0A7W7RH04_9ACTN</name>
<dbReference type="AlphaFoldDB" id="A0A7W7RH04"/>
<protein>
    <submittedName>
        <fullName evidence="1">Uncharacterized protein</fullName>
    </submittedName>
</protein>